<evidence type="ECO:0000313" key="3">
    <source>
        <dbReference type="Proteomes" id="UP000499080"/>
    </source>
</evidence>
<accession>A0A4Y2WKD8</accession>
<keyword evidence="3" id="KW-1185">Reference proteome</keyword>
<dbReference type="AlphaFoldDB" id="A0A4Y2WKD8"/>
<gene>
    <name evidence="2" type="ORF">AVEN_46350_1</name>
</gene>
<protein>
    <submittedName>
        <fullName evidence="2">Uncharacterized protein</fullName>
    </submittedName>
</protein>
<dbReference type="Proteomes" id="UP000499080">
    <property type="component" value="Unassembled WGS sequence"/>
</dbReference>
<reference evidence="2 3" key="1">
    <citation type="journal article" date="2019" name="Sci. Rep.">
        <title>Orb-weaving spider Araneus ventricosus genome elucidates the spidroin gene catalogue.</title>
        <authorList>
            <person name="Kono N."/>
            <person name="Nakamura H."/>
            <person name="Ohtoshi R."/>
            <person name="Moran D.A.P."/>
            <person name="Shinohara A."/>
            <person name="Yoshida Y."/>
            <person name="Fujiwara M."/>
            <person name="Mori M."/>
            <person name="Tomita M."/>
            <person name="Arakawa K."/>
        </authorList>
    </citation>
    <scope>NUCLEOTIDE SEQUENCE [LARGE SCALE GENOMIC DNA]</scope>
</reference>
<feature type="region of interest" description="Disordered" evidence="1">
    <location>
        <begin position="1"/>
        <end position="43"/>
    </location>
</feature>
<evidence type="ECO:0000313" key="2">
    <source>
        <dbReference type="EMBL" id="GBO37983.1"/>
    </source>
</evidence>
<organism evidence="2 3">
    <name type="scientific">Araneus ventricosus</name>
    <name type="common">Orbweaver spider</name>
    <name type="synonym">Epeira ventricosa</name>
    <dbReference type="NCBI Taxonomy" id="182803"/>
    <lineage>
        <taxon>Eukaryota</taxon>
        <taxon>Metazoa</taxon>
        <taxon>Ecdysozoa</taxon>
        <taxon>Arthropoda</taxon>
        <taxon>Chelicerata</taxon>
        <taxon>Arachnida</taxon>
        <taxon>Araneae</taxon>
        <taxon>Araneomorphae</taxon>
        <taxon>Entelegynae</taxon>
        <taxon>Araneoidea</taxon>
        <taxon>Araneidae</taxon>
        <taxon>Araneus</taxon>
    </lineage>
</organism>
<comment type="caution">
    <text evidence="2">The sequence shown here is derived from an EMBL/GenBank/DDBJ whole genome shotgun (WGS) entry which is preliminary data.</text>
</comment>
<name>A0A4Y2WKD8_ARAVE</name>
<sequence length="199" mass="22820">MDLDLPTQKVEQENTEEFQLVSPRKAAKIQRREEAAPPIETENRFQNLTDDKSYPATISLKPQGNYKQIIKEIAEKFPGTENRWIYDFINIKPPLEECRIKILALLNEKKADYLLNEQTGRSYAEAAAEKADQPIKTKTEEKTDDPFDLEDIKESMKAIKEVKTLLDEFPTLLEVARLCKVAKTRTEKVLIVLNALVGV</sequence>
<evidence type="ECO:0000256" key="1">
    <source>
        <dbReference type="SAM" id="MobiDB-lite"/>
    </source>
</evidence>
<dbReference type="EMBL" id="BGPR01062573">
    <property type="protein sequence ID" value="GBO37983.1"/>
    <property type="molecule type" value="Genomic_DNA"/>
</dbReference>
<proteinExistence type="predicted"/>